<gene>
    <name evidence="1" type="ORF">WN944_013786</name>
</gene>
<organism evidence="1 2">
    <name type="scientific">Citrus x changshan-huyou</name>
    <dbReference type="NCBI Taxonomy" id="2935761"/>
    <lineage>
        <taxon>Eukaryota</taxon>
        <taxon>Viridiplantae</taxon>
        <taxon>Streptophyta</taxon>
        <taxon>Embryophyta</taxon>
        <taxon>Tracheophyta</taxon>
        <taxon>Spermatophyta</taxon>
        <taxon>Magnoliopsida</taxon>
        <taxon>eudicotyledons</taxon>
        <taxon>Gunneridae</taxon>
        <taxon>Pentapetalae</taxon>
        <taxon>rosids</taxon>
        <taxon>malvids</taxon>
        <taxon>Sapindales</taxon>
        <taxon>Rutaceae</taxon>
        <taxon>Aurantioideae</taxon>
        <taxon>Citrus</taxon>
    </lineage>
</organism>
<accession>A0AAP0MAX8</accession>
<dbReference type="Proteomes" id="UP001428341">
    <property type="component" value="Unassembled WGS sequence"/>
</dbReference>
<name>A0AAP0MAX8_9ROSI</name>
<protein>
    <submittedName>
        <fullName evidence="1">Uncharacterized protein</fullName>
    </submittedName>
</protein>
<proteinExistence type="predicted"/>
<reference evidence="1 2" key="1">
    <citation type="submission" date="2024-05" db="EMBL/GenBank/DDBJ databases">
        <title>Haplotype-resolved chromosome-level genome assembly of Huyou (Citrus changshanensis).</title>
        <authorList>
            <person name="Miao C."/>
            <person name="Chen W."/>
            <person name="Wu Y."/>
            <person name="Wang L."/>
            <person name="Zhao S."/>
            <person name="Grierson D."/>
            <person name="Xu C."/>
            <person name="Chen K."/>
        </authorList>
    </citation>
    <scope>NUCLEOTIDE SEQUENCE [LARGE SCALE GENOMIC DNA]</scope>
    <source>
        <strain evidence="1">01-14</strain>
        <tissue evidence="1">Leaf</tissue>
    </source>
</reference>
<keyword evidence="2" id="KW-1185">Reference proteome</keyword>
<dbReference type="AlphaFoldDB" id="A0AAP0MAX8"/>
<sequence length="144" mass="16188">MIYHWTTSLSGEITVITLRNISLNIFYRSISKFFYSFPQTVGVSDIFPLLTSEYVVILIIFSSCQTNKLVWFSLLKERNFEVTASFIFLLSHRQQSPPAAAGIAITGAPASQNIHQDFIVFFFSSTGGLFIKSIESGKLLSARF</sequence>
<evidence type="ECO:0000313" key="2">
    <source>
        <dbReference type="Proteomes" id="UP001428341"/>
    </source>
</evidence>
<dbReference type="EMBL" id="JBCGBO010000005">
    <property type="protein sequence ID" value="KAK9198600.1"/>
    <property type="molecule type" value="Genomic_DNA"/>
</dbReference>
<comment type="caution">
    <text evidence="1">The sequence shown here is derived from an EMBL/GenBank/DDBJ whole genome shotgun (WGS) entry which is preliminary data.</text>
</comment>
<evidence type="ECO:0000313" key="1">
    <source>
        <dbReference type="EMBL" id="KAK9198600.1"/>
    </source>
</evidence>